<dbReference type="EMBL" id="MN739027">
    <property type="protein sequence ID" value="QHT35860.1"/>
    <property type="molecule type" value="Genomic_DNA"/>
</dbReference>
<comment type="function">
    <text evidence="29">Repair polymerase that plays a key role in base-excision repair. During this process, the damaged base is excised by specific DNA glycosylases, the DNA backbone is nicked at the abasic site by an apurinic/apyrimidic (AP) endonuclease, and POLB removes 5'-deoxyribose-phosphate from the preincised AP site acting as a 5'-deoxyribose-phosphate lyase (5'-dRP lyase); through its DNA polymerase activity, it adds one nucleotide to the 3' end of the arising single-nucleotide gap. Conducts 'gap-filling' DNA synthesis in a stepwise distributive fashion rather than in a processive fashion as for other DNA polymerases. It is also able to cleave sugar-phosphate bonds 3' to an intact AP site, acting as an AP lyase.</text>
</comment>
<keyword evidence="20" id="KW-0915">Sodium</keyword>
<dbReference type="InterPro" id="IPR037160">
    <property type="entry name" value="DNA_Pol_thumb_sf"/>
</dbReference>
<dbReference type="Gene3D" id="3.30.210.10">
    <property type="entry name" value="DNA polymerase, thumb domain"/>
    <property type="match status" value="1"/>
</dbReference>
<dbReference type="SUPFAM" id="SSF81301">
    <property type="entry name" value="Nucleotidyltransferase"/>
    <property type="match status" value="1"/>
</dbReference>
<dbReference type="GO" id="GO:0006260">
    <property type="term" value="P:DNA replication"/>
    <property type="evidence" value="ECO:0007669"/>
    <property type="project" value="UniProtKB-KW"/>
</dbReference>
<keyword evidence="12" id="KW-0237">DNA synthesis</keyword>
<evidence type="ECO:0000256" key="19">
    <source>
        <dbReference type="ARBA" id="ARBA00023027"/>
    </source>
</evidence>
<dbReference type="InterPro" id="IPR012340">
    <property type="entry name" value="NA-bd_OB-fold"/>
</dbReference>
<dbReference type="Pfam" id="PF14716">
    <property type="entry name" value="HHH_8"/>
    <property type="match status" value="1"/>
</dbReference>
<feature type="domain" description="Helix-hairpin-helix DNA-binding motif class 1" evidence="32">
    <location>
        <begin position="296"/>
        <end position="315"/>
    </location>
</feature>
<dbReference type="InterPro" id="IPR027421">
    <property type="entry name" value="DNA_pol_lamdba_lyase_dom_sf"/>
</dbReference>
<dbReference type="PRINTS" id="PR00869">
    <property type="entry name" value="DNAPOLX"/>
</dbReference>
<feature type="region of interest" description="Disordered" evidence="31">
    <location>
        <begin position="140"/>
        <end position="176"/>
    </location>
</feature>
<evidence type="ECO:0000256" key="5">
    <source>
        <dbReference type="ARBA" id="ARBA00012417"/>
    </source>
</evidence>
<dbReference type="InterPro" id="IPR022312">
    <property type="entry name" value="DNA_pol_X"/>
</dbReference>
<dbReference type="EC" id="6.5.1.2" evidence="7"/>
<dbReference type="SUPFAM" id="SSF47802">
    <property type="entry name" value="DNA polymerase beta, N-terminal domain-like"/>
    <property type="match status" value="1"/>
</dbReference>
<evidence type="ECO:0000256" key="7">
    <source>
        <dbReference type="ARBA" id="ARBA00012722"/>
    </source>
</evidence>
<dbReference type="InterPro" id="IPR002054">
    <property type="entry name" value="DNA-dir_DNA_pol_X"/>
</dbReference>
<dbReference type="Pfam" id="PF14791">
    <property type="entry name" value="DNA_pol_B_thumb"/>
    <property type="match status" value="1"/>
</dbReference>
<dbReference type="InterPro" id="IPR010996">
    <property type="entry name" value="HHH_MUS81"/>
</dbReference>
<evidence type="ECO:0000256" key="18">
    <source>
        <dbReference type="ARBA" id="ARBA00022932"/>
    </source>
</evidence>
<dbReference type="Gene3D" id="3.30.470.30">
    <property type="entry name" value="DNA ligase/mRNA capping enzyme"/>
    <property type="match status" value="1"/>
</dbReference>
<dbReference type="SMART" id="SM00532">
    <property type="entry name" value="LIGANc"/>
    <property type="match status" value="1"/>
</dbReference>
<dbReference type="SMART" id="SM00483">
    <property type="entry name" value="POLXc"/>
    <property type="match status" value="1"/>
</dbReference>
<evidence type="ECO:0000256" key="14">
    <source>
        <dbReference type="ARBA" id="ARBA00022695"/>
    </source>
</evidence>
<organism evidence="35">
    <name type="scientific">viral metagenome</name>
    <dbReference type="NCBI Taxonomy" id="1070528"/>
    <lineage>
        <taxon>unclassified sequences</taxon>
        <taxon>metagenomes</taxon>
        <taxon>organismal metagenomes</taxon>
    </lineage>
</organism>
<dbReference type="Gene3D" id="2.40.50.140">
    <property type="entry name" value="Nucleic acid-binding proteins"/>
    <property type="match status" value="1"/>
</dbReference>
<feature type="compositionally biased region" description="Basic residues" evidence="31">
    <location>
        <begin position="8"/>
        <end position="17"/>
    </location>
</feature>
<keyword evidence="18" id="KW-0239">DNA-directed DNA polymerase</keyword>
<feature type="domain" description="Helix-hairpin-helix DNA-binding motif class 1" evidence="32">
    <location>
        <begin position="257"/>
        <end position="276"/>
    </location>
</feature>
<dbReference type="InterPro" id="IPR029398">
    <property type="entry name" value="PolB_thumb"/>
</dbReference>
<feature type="domain" description="DNA-directed DNA polymerase X" evidence="33">
    <location>
        <begin position="211"/>
        <end position="521"/>
    </location>
</feature>
<dbReference type="GO" id="GO:0005634">
    <property type="term" value="C:nucleus"/>
    <property type="evidence" value="ECO:0007669"/>
    <property type="project" value="TreeGrafter"/>
</dbReference>
<keyword evidence="15" id="KW-0235">DNA replication</keyword>
<evidence type="ECO:0000256" key="28">
    <source>
        <dbReference type="ARBA" id="ARBA00044678"/>
    </source>
</evidence>
<evidence type="ECO:0000256" key="16">
    <source>
        <dbReference type="ARBA" id="ARBA00022763"/>
    </source>
</evidence>
<keyword evidence="11" id="KW-0436">Ligase</keyword>
<dbReference type="GO" id="GO:0003887">
    <property type="term" value="F:DNA-directed DNA polymerase activity"/>
    <property type="evidence" value="ECO:0007669"/>
    <property type="project" value="UniProtKB-KW"/>
</dbReference>
<evidence type="ECO:0000256" key="26">
    <source>
        <dbReference type="ARBA" id="ARBA00035726"/>
    </source>
</evidence>
<dbReference type="SMART" id="SM00278">
    <property type="entry name" value="HhH1"/>
    <property type="match status" value="4"/>
</dbReference>
<keyword evidence="14" id="KW-0548">Nucleotidyltransferase</keyword>
<keyword evidence="22" id="KW-0234">DNA repair</keyword>
<dbReference type="InterPro" id="IPR019843">
    <property type="entry name" value="DNA_pol-X_BS"/>
</dbReference>
<dbReference type="Gene3D" id="1.10.150.110">
    <property type="entry name" value="DNA polymerase beta, N-terminal domain-like"/>
    <property type="match status" value="1"/>
</dbReference>
<evidence type="ECO:0000256" key="24">
    <source>
        <dbReference type="ARBA" id="ARBA00034005"/>
    </source>
</evidence>
<feature type="domain" description="Helix-hairpin-helix DNA-binding motif class 1" evidence="32">
    <location>
        <begin position="1116"/>
        <end position="1135"/>
    </location>
</feature>
<evidence type="ECO:0000256" key="31">
    <source>
        <dbReference type="SAM" id="MobiDB-lite"/>
    </source>
</evidence>
<dbReference type="GO" id="GO:0003911">
    <property type="term" value="F:DNA ligase (NAD+) activity"/>
    <property type="evidence" value="ECO:0007669"/>
    <property type="project" value="UniProtKB-EC"/>
</dbReference>
<dbReference type="InterPro" id="IPR018944">
    <property type="entry name" value="DNA_pol_lambd_fingers_domain"/>
</dbReference>
<evidence type="ECO:0000259" key="34">
    <source>
        <dbReference type="SMART" id="SM00532"/>
    </source>
</evidence>
<evidence type="ECO:0000256" key="23">
    <source>
        <dbReference type="ARBA" id="ARBA00023239"/>
    </source>
</evidence>
<dbReference type="SUPFAM" id="SSF56091">
    <property type="entry name" value="DNA ligase/mRNA capping enzyme, catalytic domain"/>
    <property type="match status" value="1"/>
</dbReference>
<evidence type="ECO:0000256" key="25">
    <source>
        <dbReference type="ARBA" id="ARBA00035717"/>
    </source>
</evidence>
<dbReference type="SUPFAM" id="SSF50249">
    <property type="entry name" value="Nucleic acid-binding proteins"/>
    <property type="match status" value="1"/>
</dbReference>
<dbReference type="EC" id="2.7.7.7" evidence="5"/>
<dbReference type="Pfam" id="PF00533">
    <property type="entry name" value="BRCT"/>
    <property type="match status" value="1"/>
</dbReference>
<protein>
    <recommendedName>
        <fullName evidence="9">DNA polymerase beta</fullName>
        <ecNumber evidence="5">2.7.7.7</ecNumber>
        <ecNumber evidence="6">4.2.99.18</ecNumber>
        <ecNumber evidence="7">6.5.1.2</ecNumber>
    </recommendedName>
    <alternativeName>
        <fullName evidence="25">5'-deoxyribose-phosphate lyase</fullName>
    </alternativeName>
    <alternativeName>
        <fullName evidence="26">AP lyase</fullName>
    </alternativeName>
    <alternativeName>
        <fullName evidence="8">DNA polymerase lambda</fullName>
    </alternativeName>
</protein>
<proteinExistence type="inferred from homology"/>
<feature type="region of interest" description="Disordered" evidence="31">
    <location>
        <begin position="1"/>
        <end position="42"/>
    </location>
</feature>
<dbReference type="InterPro" id="IPR013840">
    <property type="entry name" value="DNAligase_N"/>
</dbReference>
<evidence type="ECO:0000256" key="30">
    <source>
        <dbReference type="ARBA" id="ARBA00049244"/>
    </source>
</evidence>
<dbReference type="Pfam" id="PF03120">
    <property type="entry name" value="OB_DNA_ligase"/>
    <property type="match status" value="1"/>
</dbReference>
<evidence type="ECO:0000256" key="13">
    <source>
        <dbReference type="ARBA" id="ARBA00022679"/>
    </source>
</evidence>
<evidence type="ECO:0000256" key="29">
    <source>
        <dbReference type="ARBA" id="ARBA00045548"/>
    </source>
</evidence>
<dbReference type="InterPro" id="IPR043519">
    <property type="entry name" value="NT_sf"/>
</dbReference>
<keyword evidence="16" id="KW-0227">DNA damage</keyword>
<evidence type="ECO:0000256" key="12">
    <source>
        <dbReference type="ARBA" id="ARBA00022634"/>
    </source>
</evidence>
<dbReference type="InterPro" id="IPR002008">
    <property type="entry name" value="DNA_pol_X_beta-like"/>
</dbReference>
<dbReference type="AlphaFoldDB" id="A0A6C0F7I1"/>
<dbReference type="Pfam" id="PF10391">
    <property type="entry name" value="DNA_pol_lambd_f"/>
    <property type="match status" value="1"/>
</dbReference>
<dbReference type="InterPro" id="IPR001357">
    <property type="entry name" value="BRCT_dom"/>
</dbReference>
<evidence type="ECO:0000313" key="35">
    <source>
        <dbReference type="EMBL" id="QHT35860.1"/>
    </source>
</evidence>
<evidence type="ECO:0000256" key="17">
    <source>
        <dbReference type="ARBA" id="ARBA00022843"/>
    </source>
</evidence>
<dbReference type="GO" id="GO:0140078">
    <property type="term" value="F:class I DNA-(apurinic or apyrimidinic site) endonuclease activity"/>
    <property type="evidence" value="ECO:0007669"/>
    <property type="project" value="UniProtKB-EC"/>
</dbReference>
<dbReference type="Pfam" id="PF14792">
    <property type="entry name" value="DNA_pol_B_palm"/>
    <property type="match status" value="1"/>
</dbReference>
<comment type="subcellular location">
    <subcellularLocation>
        <location evidence="3">Cytoplasm</location>
    </subcellularLocation>
</comment>
<dbReference type="InterPro" id="IPR004150">
    <property type="entry name" value="NAD_DNA_ligase_OB"/>
</dbReference>
<dbReference type="CDD" id="cd00141">
    <property type="entry name" value="NT_POLXc"/>
    <property type="match status" value="1"/>
</dbReference>
<name>A0A6C0F7I1_9ZZZZ</name>
<dbReference type="PROSITE" id="PS00522">
    <property type="entry name" value="DNA_POLYMERASE_X"/>
    <property type="match status" value="1"/>
</dbReference>
<dbReference type="PANTHER" id="PTHR11276">
    <property type="entry name" value="DNA POLYMERASE TYPE-X FAMILY MEMBER"/>
    <property type="match status" value="1"/>
</dbReference>
<evidence type="ECO:0000256" key="3">
    <source>
        <dbReference type="ARBA" id="ARBA00004496"/>
    </source>
</evidence>
<evidence type="ECO:0000259" key="32">
    <source>
        <dbReference type="SMART" id="SM00278"/>
    </source>
</evidence>
<comment type="catalytic activity">
    <reaction evidence="30">
        <text>DNA(n) + a 2'-deoxyribonucleoside 5'-triphosphate = DNA(n+1) + diphosphate</text>
        <dbReference type="Rhea" id="RHEA:22508"/>
        <dbReference type="Rhea" id="RHEA-COMP:17339"/>
        <dbReference type="Rhea" id="RHEA-COMP:17340"/>
        <dbReference type="ChEBI" id="CHEBI:33019"/>
        <dbReference type="ChEBI" id="CHEBI:61560"/>
        <dbReference type="ChEBI" id="CHEBI:173112"/>
        <dbReference type="EC" id="2.7.7.7"/>
    </reaction>
</comment>
<dbReference type="InterPro" id="IPR036420">
    <property type="entry name" value="BRCT_dom_sf"/>
</dbReference>
<feature type="compositionally biased region" description="Basic residues" evidence="31">
    <location>
        <begin position="147"/>
        <end position="164"/>
    </location>
</feature>
<comment type="cofactor">
    <cofactor evidence="2">
        <name>Mg(2+)</name>
        <dbReference type="ChEBI" id="CHEBI:18420"/>
    </cofactor>
</comment>
<evidence type="ECO:0000256" key="6">
    <source>
        <dbReference type="ARBA" id="ARBA00012720"/>
    </source>
</evidence>
<evidence type="ECO:0000256" key="8">
    <source>
        <dbReference type="ARBA" id="ARBA00016513"/>
    </source>
</evidence>
<evidence type="ECO:0000256" key="21">
    <source>
        <dbReference type="ARBA" id="ARBA00023125"/>
    </source>
</evidence>
<evidence type="ECO:0000256" key="9">
    <source>
        <dbReference type="ARBA" id="ARBA00020020"/>
    </source>
</evidence>
<dbReference type="PANTHER" id="PTHR11276:SF28">
    <property type="entry name" value="DNA POLYMERASE LAMBDA"/>
    <property type="match status" value="1"/>
</dbReference>
<reference evidence="35" key="1">
    <citation type="journal article" date="2020" name="Nature">
        <title>Giant virus diversity and host interactions through global metagenomics.</title>
        <authorList>
            <person name="Schulz F."/>
            <person name="Roux S."/>
            <person name="Paez-Espino D."/>
            <person name="Jungbluth S."/>
            <person name="Walsh D.A."/>
            <person name="Denef V.J."/>
            <person name="McMahon K.D."/>
            <person name="Konstantinidis K.T."/>
            <person name="Eloe-Fadrosh E.A."/>
            <person name="Kyrpides N.C."/>
            <person name="Woyke T."/>
        </authorList>
    </citation>
    <scope>NUCLEOTIDE SEQUENCE</scope>
    <source>
        <strain evidence="35">GVMAG-M-3300009182-46</strain>
    </source>
</reference>
<dbReference type="EC" id="4.2.99.18" evidence="6"/>
<comment type="cofactor">
    <cofactor evidence="1">
        <name>Mn(2+)</name>
        <dbReference type="ChEBI" id="CHEBI:29035"/>
    </cofactor>
</comment>
<keyword evidence="10" id="KW-0488">Methylation</keyword>
<dbReference type="SUPFAM" id="SSF52113">
    <property type="entry name" value="BRCT domain"/>
    <property type="match status" value="1"/>
</dbReference>
<evidence type="ECO:0000256" key="22">
    <source>
        <dbReference type="ARBA" id="ARBA00023204"/>
    </source>
</evidence>
<evidence type="ECO:0000256" key="1">
    <source>
        <dbReference type="ARBA" id="ARBA00001936"/>
    </source>
</evidence>
<feature type="domain" description="Helix-hairpin-helix DNA-binding motif class 1" evidence="32">
    <location>
        <begin position="1046"/>
        <end position="1065"/>
    </location>
</feature>
<evidence type="ECO:0000256" key="10">
    <source>
        <dbReference type="ARBA" id="ARBA00022481"/>
    </source>
</evidence>
<accession>A0A6C0F7I1</accession>
<dbReference type="InterPro" id="IPR013839">
    <property type="entry name" value="DNAligase_adenylation"/>
</dbReference>
<dbReference type="Pfam" id="PF01653">
    <property type="entry name" value="DNA_ligase_aden"/>
    <property type="match status" value="1"/>
</dbReference>
<keyword evidence="17" id="KW-0832">Ubl conjugation</keyword>
<evidence type="ECO:0000259" key="33">
    <source>
        <dbReference type="SMART" id="SM00483"/>
    </source>
</evidence>
<dbReference type="Gene3D" id="3.40.50.10190">
    <property type="entry name" value="BRCT domain"/>
    <property type="match status" value="1"/>
</dbReference>
<dbReference type="GO" id="GO:0003677">
    <property type="term" value="F:DNA binding"/>
    <property type="evidence" value="ECO:0007669"/>
    <property type="project" value="UniProtKB-KW"/>
</dbReference>
<dbReference type="InterPro" id="IPR003583">
    <property type="entry name" value="Hlx-hairpin-Hlx_DNA-bd_motif"/>
</dbReference>
<evidence type="ECO:0000256" key="15">
    <source>
        <dbReference type="ARBA" id="ARBA00022705"/>
    </source>
</evidence>
<evidence type="ECO:0000256" key="20">
    <source>
        <dbReference type="ARBA" id="ARBA00023053"/>
    </source>
</evidence>
<comment type="catalytic activity">
    <reaction evidence="27">
        <text>2'-deoxyribonucleotide-(2'-deoxyribose 5'-phosphate)-2'-deoxyribonucleotide-DNA = a 3'-end 2'-deoxyribonucleotide-(2,3-dehydro-2,3-deoxyribose 5'-phosphate)-DNA + a 5'-end 5'-phospho-2'-deoxyribonucleoside-DNA + H(+)</text>
        <dbReference type="Rhea" id="RHEA:66592"/>
        <dbReference type="Rhea" id="RHEA-COMP:13180"/>
        <dbReference type="Rhea" id="RHEA-COMP:16897"/>
        <dbReference type="Rhea" id="RHEA-COMP:17067"/>
        <dbReference type="ChEBI" id="CHEBI:15378"/>
        <dbReference type="ChEBI" id="CHEBI:136412"/>
        <dbReference type="ChEBI" id="CHEBI:157695"/>
        <dbReference type="ChEBI" id="CHEBI:167181"/>
        <dbReference type="EC" id="4.2.99.18"/>
    </reaction>
</comment>
<keyword evidence="19" id="KW-0520">NAD</keyword>
<dbReference type="SUPFAM" id="SSF81585">
    <property type="entry name" value="PsbU/PolX domain-like"/>
    <property type="match status" value="1"/>
</dbReference>
<dbReference type="GO" id="GO:0005737">
    <property type="term" value="C:cytoplasm"/>
    <property type="evidence" value="ECO:0007669"/>
    <property type="project" value="UniProtKB-SubCell"/>
</dbReference>
<keyword evidence="23" id="KW-0456">Lyase</keyword>
<sequence length="1241" mass="138335">MQIQGPKEKKKYSRKKDKTGIIVSGTSSKEKKKTSRRKRKEENIELVIEEPIALVNEKLPQDMTTITDEMLSAKLPTQLAPQDATTITEQFLQAQPMQAQPMQAQPMQAQPMQAQPMQAQPHSTVLEQDDLRPLENYVEMELPEPKKSRKLRRKPKTAMSRKKTSSSSKNSAVESAQAAKLISKKIEEKLPSPKSSLKTTAVIQQMDTQKRWNEEYSELMVKLAALMMKQKEPMRARAYRNAEQTILKYDGDITSPDQLKGMPGIGPTILEKLRQYTMSPEKTLPVLERGKNDPTVILGDVYGIGPKKAEELVKIGITTIAQLRERQEEVLNNVQKVGLKYYEDILKRIPRSEIEEYEIIFQEAFPKEEGAKMEIVGSYRRGAETSGDIDVIITAPEGSTVFKEFVDRLVEENIILEVLSRGDSKCLVIAKLPGNNIARRVDFLYASPEQFPFAILYFTGSKVFNTLMRQRALDQGYSLNEHGMSKMEGKVKGELIDHVFPDEKSIFDFLGMEYKTPMERQDARAIVAAPTSGAKMVANKKMLPTSIKETFAAVKTAPTSVKESFSEVLPKPAPTKKNTSLKKPKNTEMEFVIAEPEGMVDVKKAAEIPPDIMKAIVDFKKNGISVLEGLNENQLSQIIHVARYVYYNDIPVMTDNQYDIIKEYVENKYPKNAEVLAVGAPVGKNKVELPYEMASMDKIKPDTGALGAWEKKFTGPYVVSTKLDGVSGLYTTEGEKPKLYTRGNGKVGQDVSHLIPHLRLPKTQGIAIRGEFVIQKGVFEKKYKDKFANARNLVAGVINQKSVDEKARDVSFVAYEVIKPELKPSAQMEFLGTLDVEPVYYKILDAVSNDVLSALLIDLRKNYAYEIDGIIVTNDKLYPRGSGNPEHSFAFKMVLSDQVAEAKVVNVIWTPSKDGYLKPRVQIEPIQLGGVRIEYATGFNGAFIEQNKVGIGALIELIRSGDVIPHIKSVVEPAEEAKMPDVPYMWNDTHVDIMLEDAESNETVKEKNITGFFRGLEVEGLSSGNVARIIKAGHDSVPAILQMDLSDFLKVDGFKQKMATKLYEGIKEKVGAASLVTIMSASNIFGRGFNDKRIDPILEAEPDILTSTDAPEVKVEKLRKIKGIERKTAEAFVSKIPDFIKFLHDAQLDNKLSTVVASAEKAAVNEAHPLFKKTVVMTGIRDKTVIEALKTVGAKLGSSVSGNTLVVIAKSKDEDTGKAEEAKQKGIPIMTPDEFMQTYFG</sequence>
<feature type="compositionally biased region" description="Low complexity" evidence="31">
    <location>
        <begin position="165"/>
        <end position="176"/>
    </location>
</feature>
<dbReference type="Gene3D" id="3.30.460.10">
    <property type="entry name" value="Beta Polymerase, domain 2"/>
    <property type="match status" value="1"/>
</dbReference>
<keyword evidence="13" id="KW-0808">Transferase</keyword>
<feature type="domain" description="NAD-dependent DNA ligase N-terminal" evidence="34">
    <location>
        <begin position="625"/>
        <end position="1020"/>
    </location>
</feature>
<feature type="compositionally biased region" description="Basic residues" evidence="31">
    <location>
        <begin position="30"/>
        <end position="39"/>
    </location>
</feature>
<evidence type="ECO:0000256" key="2">
    <source>
        <dbReference type="ARBA" id="ARBA00001946"/>
    </source>
</evidence>
<evidence type="ECO:0000256" key="11">
    <source>
        <dbReference type="ARBA" id="ARBA00022598"/>
    </source>
</evidence>
<evidence type="ECO:0000256" key="27">
    <source>
        <dbReference type="ARBA" id="ARBA00044632"/>
    </source>
</evidence>
<evidence type="ECO:0000256" key="4">
    <source>
        <dbReference type="ARBA" id="ARBA00008323"/>
    </source>
</evidence>
<comment type="catalytic activity">
    <reaction evidence="24">
        <text>NAD(+) + (deoxyribonucleotide)n-3'-hydroxyl + 5'-phospho-(deoxyribonucleotide)m = (deoxyribonucleotide)n+m + AMP + beta-nicotinamide D-nucleotide.</text>
        <dbReference type="EC" id="6.5.1.2"/>
    </reaction>
</comment>
<comment type="catalytic activity">
    <reaction evidence="28">
        <text>a 5'-end 2'-deoxyribose-2'-deoxyribonucleotide-DNA = (2E,4S)-4-hydroxypenten-2-al-5-phosphate + a 5'-end 5'-phospho-2'-deoxyribonucleoside-DNA + H(+)</text>
        <dbReference type="Rhea" id="RHEA:76255"/>
        <dbReference type="Rhea" id="RHEA-COMP:13180"/>
        <dbReference type="Rhea" id="RHEA-COMP:18657"/>
        <dbReference type="ChEBI" id="CHEBI:15378"/>
        <dbReference type="ChEBI" id="CHEBI:136412"/>
        <dbReference type="ChEBI" id="CHEBI:195194"/>
        <dbReference type="ChEBI" id="CHEBI:195195"/>
    </reaction>
</comment>
<comment type="similarity">
    <text evidence="4">Belongs to the DNA polymerase type-X family.</text>
</comment>
<dbReference type="Gene3D" id="1.10.150.20">
    <property type="entry name" value="5' to 3' exonuclease, C-terminal subdomain"/>
    <property type="match status" value="1"/>
</dbReference>
<keyword evidence="21" id="KW-0238">DNA-binding</keyword>
<dbReference type="PRINTS" id="PR00870">
    <property type="entry name" value="DNAPOLXBETA"/>
</dbReference>
<dbReference type="GO" id="GO:0006303">
    <property type="term" value="P:double-strand break repair via nonhomologous end joining"/>
    <property type="evidence" value="ECO:0007669"/>
    <property type="project" value="TreeGrafter"/>
</dbReference>
<dbReference type="InterPro" id="IPR028207">
    <property type="entry name" value="DNA_pol_B_palm_palm"/>
</dbReference>